<dbReference type="EMBL" id="LXQA010461861">
    <property type="protein sequence ID" value="MCI53346.1"/>
    <property type="molecule type" value="Genomic_DNA"/>
</dbReference>
<reference evidence="1 2" key="1">
    <citation type="journal article" date="2018" name="Front. Plant Sci.">
        <title>Red Clover (Trifolium pratense) and Zigzag Clover (T. medium) - A Picture of Genomic Similarities and Differences.</title>
        <authorList>
            <person name="Dluhosova J."/>
            <person name="Istvanek J."/>
            <person name="Nedelnik J."/>
            <person name="Repkova J."/>
        </authorList>
    </citation>
    <scope>NUCLEOTIDE SEQUENCE [LARGE SCALE GENOMIC DNA]</scope>
    <source>
        <strain evidence="2">cv. 10/8</strain>
        <tissue evidence="1">Leaf</tissue>
    </source>
</reference>
<accession>A0A392SZK4</accession>
<dbReference type="AlphaFoldDB" id="A0A392SZK4"/>
<feature type="non-terminal residue" evidence="1">
    <location>
        <position position="1"/>
    </location>
</feature>
<evidence type="ECO:0000313" key="1">
    <source>
        <dbReference type="EMBL" id="MCI53346.1"/>
    </source>
</evidence>
<name>A0A392SZK4_9FABA</name>
<comment type="caution">
    <text evidence="1">The sequence shown here is derived from an EMBL/GenBank/DDBJ whole genome shotgun (WGS) entry which is preliminary data.</text>
</comment>
<sequence>GGGGASSIGGCKELARSMVYGDSSMEYKGGG</sequence>
<keyword evidence="2" id="KW-1185">Reference proteome</keyword>
<evidence type="ECO:0000313" key="2">
    <source>
        <dbReference type="Proteomes" id="UP000265520"/>
    </source>
</evidence>
<organism evidence="1 2">
    <name type="scientific">Trifolium medium</name>
    <dbReference type="NCBI Taxonomy" id="97028"/>
    <lineage>
        <taxon>Eukaryota</taxon>
        <taxon>Viridiplantae</taxon>
        <taxon>Streptophyta</taxon>
        <taxon>Embryophyta</taxon>
        <taxon>Tracheophyta</taxon>
        <taxon>Spermatophyta</taxon>
        <taxon>Magnoliopsida</taxon>
        <taxon>eudicotyledons</taxon>
        <taxon>Gunneridae</taxon>
        <taxon>Pentapetalae</taxon>
        <taxon>rosids</taxon>
        <taxon>fabids</taxon>
        <taxon>Fabales</taxon>
        <taxon>Fabaceae</taxon>
        <taxon>Papilionoideae</taxon>
        <taxon>50 kb inversion clade</taxon>
        <taxon>NPAAA clade</taxon>
        <taxon>Hologalegina</taxon>
        <taxon>IRL clade</taxon>
        <taxon>Trifolieae</taxon>
        <taxon>Trifolium</taxon>
    </lineage>
</organism>
<dbReference type="Proteomes" id="UP000265520">
    <property type="component" value="Unassembled WGS sequence"/>
</dbReference>
<protein>
    <submittedName>
        <fullName evidence="1">Uncharacterized protein</fullName>
    </submittedName>
</protein>
<proteinExistence type="predicted"/>